<organism evidence="13 14">
    <name type="scientific">Agrocybe chaxingu</name>
    <dbReference type="NCBI Taxonomy" id="84603"/>
    <lineage>
        <taxon>Eukaryota</taxon>
        <taxon>Fungi</taxon>
        <taxon>Dikarya</taxon>
        <taxon>Basidiomycota</taxon>
        <taxon>Agaricomycotina</taxon>
        <taxon>Agaricomycetes</taxon>
        <taxon>Agaricomycetidae</taxon>
        <taxon>Agaricales</taxon>
        <taxon>Agaricineae</taxon>
        <taxon>Strophariaceae</taxon>
        <taxon>Agrocybe</taxon>
    </lineage>
</organism>
<dbReference type="FunFam" id="3.20.20.70:FF:000110">
    <property type="entry name" value="1-(5-phosphoribosyl)-5-[(5-phosphoribosylamino)methylideneamino] imidazole-4-carboxamide isomerase, chloroplastic"/>
    <property type="match status" value="1"/>
</dbReference>
<comment type="caution">
    <text evidence="13">The sequence shown here is derived from an EMBL/GenBank/DDBJ whole genome shotgun (WGS) entry which is preliminary data.</text>
</comment>
<comment type="similarity">
    <text evidence="3 11">Belongs to the HisA/HisF family.</text>
</comment>
<dbReference type="InterPro" id="IPR011060">
    <property type="entry name" value="RibuloseP-bd_barrel"/>
</dbReference>
<dbReference type="GO" id="GO:0000162">
    <property type="term" value="P:L-tryptophan biosynthetic process"/>
    <property type="evidence" value="ECO:0007669"/>
    <property type="project" value="TreeGrafter"/>
</dbReference>
<sequence>MSSSRCSLFKPCIDLHNGHVKQIVGGTLSDSDPDTLKTNFVARQTAGEFAQIYKKHNLQGGHVIKLGSGNDEAARDALAAWPDALQIGGGINDSNAKYWIDVGASKVIVTSYLFPDGKFSLNRLKAVNSSVGKERLVVDVSCRRRGDMWLVAMNKWQDITDMEVSKGEKDVAGWSHNIQCDLPESLDMLSEYCSEFLIHAADVEGLCQGIDEDLVRKLGEWVTIPTTYAGGAKASDISDLDLVDRLSGGRVDLTYGSSLDMFGGKQVNFDDLVKENATRQAKNAVLSP</sequence>
<dbReference type="EC" id="5.3.1.16" evidence="4 12"/>
<proteinExistence type="inferred from homology"/>
<dbReference type="EMBL" id="JANKHO010000350">
    <property type="protein sequence ID" value="KAJ3511084.1"/>
    <property type="molecule type" value="Genomic_DNA"/>
</dbReference>
<accession>A0A9W8MUP1</accession>
<comment type="pathway">
    <text evidence="2 12">Amino-acid biosynthesis; L-histidine biosynthesis; L-histidine from 5-phospho-alpha-D-ribose 1-diphosphate: step 4/9.</text>
</comment>
<dbReference type="SUPFAM" id="SSF51366">
    <property type="entry name" value="Ribulose-phoshate binding barrel"/>
    <property type="match status" value="1"/>
</dbReference>
<dbReference type="GO" id="GO:0003949">
    <property type="term" value="F:1-(5-phosphoribosyl)-5-[(5-phosphoribosylamino)methylideneamino]imidazole-4-carboxamide isomerase activity"/>
    <property type="evidence" value="ECO:0007669"/>
    <property type="project" value="UniProtKB-EC"/>
</dbReference>
<evidence type="ECO:0000256" key="4">
    <source>
        <dbReference type="ARBA" id="ARBA00012550"/>
    </source>
</evidence>
<keyword evidence="8 12" id="KW-0413">Isomerase</keyword>
<dbReference type="InterPro" id="IPR013785">
    <property type="entry name" value="Aldolase_TIM"/>
</dbReference>
<keyword evidence="6 11" id="KW-0028">Amino-acid biosynthesis</keyword>
<dbReference type="AlphaFoldDB" id="A0A9W8MUP1"/>
<evidence type="ECO:0000256" key="3">
    <source>
        <dbReference type="ARBA" id="ARBA00009667"/>
    </source>
</evidence>
<comment type="subcellular location">
    <subcellularLocation>
        <location evidence="12">Cytoplasm</location>
    </subcellularLocation>
</comment>
<evidence type="ECO:0000313" key="13">
    <source>
        <dbReference type="EMBL" id="KAJ3511084.1"/>
    </source>
</evidence>
<dbReference type="CDD" id="cd04723">
    <property type="entry name" value="HisA_HisF"/>
    <property type="match status" value="1"/>
</dbReference>
<evidence type="ECO:0000256" key="11">
    <source>
        <dbReference type="RuleBase" id="RU003657"/>
    </source>
</evidence>
<dbReference type="InterPro" id="IPR011858">
    <property type="entry name" value="His6/HISN3"/>
</dbReference>
<keyword evidence="12" id="KW-0963">Cytoplasm</keyword>
<dbReference type="Pfam" id="PF00977">
    <property type="entry name" value="His_biosynth"/>
    <property type="match status" value="1"/>
</dbReference>
<dbReference type="NCBIfam" id="TIGR02129">
    <property type="entry name" value="hisA_euk"/>
    <property type="match status" value="1"/>
</dbReference>
<keyword evidence="14" id="KW-1185">Reference proteome</keyword>
<evidence type="ECO:0000256" key="1">
    <source>
        <dbReference type="ARBA" id="ARBA00000901"/>
    </source>
</evidence>
<evidence type="ECO:0000256" key="9">
    <source>
        <dbReference type="ARBA" id="ARBA00030547"/>
    </source>
</evidence>
<evidence type="ECO:0000256" key="5">
    <source>
        <dbReference type="ARBA" id="ARBA00018464"/>
    </source>
</evidence>
<dbReference type="PANTHER" id="PTHR43090:SF2">
    <property type="entry name" value="1-(5-PHOSPHORIBOSYL)-5-[(5-PHOSPHORIBOSYLAMINO)METHYLIDENEAMINO] IMIDAZOLE-4-CARBOXAMIDE ISOMERASE"/>
    <property type="match status" value="1"/>
</dbReference>
<evidence type="ECO:0000256" key="12">
    <source>
        <dbReference type="RuleBase" id="RU364022"/>
    </source>
</evidence>
<evidence type="ECO:0000256" key="6">
    <source>
        <dbReference type="ARBA" id="ARBA00022605"/>
    </source>
</evidence>
<dbReference type="InterPro" id="IPR006062">
    <property type="entry name" value="His_biosynth"/>
</dbReference>
<evidence type="ECO:0000313" key="14">
    <source>
        <dbReference type="Proteomes" id="UP001148786"/>
    </source>
</evidence>
<dbReference type="PANTHER" id="PTHR43090">
    <property type="entry name" value="1-(5-PHOSPHORIBOSYL)-5-[(5-PHOSPHORIBOSYLAMINO)METHYLIDENEAMINO] IMIDAZOLE-4-CARBOXAMIDE ISOMERASE"/>
    <property type="match status" value="1"/>
</dbReference>
<evidence type="ECO:0000256" key="8">
    <source>
        <dbReference type="ARBA" id="ARBA00023235"/>
    </source>
</evidence>
<dbReference type="Proteomes" id="UP001148786">
    <property type="component" value="Unassembled WGS sequence"/>
</dbReference>
<comment type="catalytic activity">
    <reaction evidence="1 12">
        <text>1-(5-phospho-beta-D-ribosyl)-5-[(5-phospho-beta-D-ribosylamino)methylideneamino]imidazole-4-carboxamide = 5-[(5-phospho-1-deoxy-D-ribulos-1-ylimino)methylamino]-1-(5-phospho-beta-D-ribosyl)imidazole-4-carboxamide</text>
        <dbReference type="Rhea" id="RHEA:15469"/>
        <dbReference type="ChEBI" id="CHEBI:58435"/>
        <dbReference type="ChEBI" id="CHEBI:58525"/>
        <dbReference type="EC" id="5.3.1.16"/>
    </reaction>
</comment>
<name>A0A9W8MUP1_9AGAR</name>
<dbReference type="GO" id="GO:0005737">
    <property type="term" value="C:cytoplasm"/>
    <property type="evidence" value="ECO:0007669"/>
    <property type="project" value="UniProtKB-SubCell"/>
</dbReference>
<gene>
    <name evidence="13" type="ORF">NLJ89_g4304</name>
</gene>
<evidence type="ECO:0000256" key="7">
    <source>
        <dbReference type="ARBA" id="ARBA00023102"/>
    </source>
</evidence>
<reference evidence="13" key="1">
    <citation type="submission" date="2022-07" db="EMBL/GenBank/DDBJ databases">
        <title>Genome Sequence of Agrocybe chaxingu.</title>
        <authorList>
            <person name="Buettner E."/>
        </authorList>
    </citation>
    <scope>NUCLEOTIDE SEQUENCE</scope>
    <source>
        <strain evidence="13">MP-N11</strain>
    </source>
</reference>
<keyword evidence="7 11" id="KW-0368">Histidine biosynthesis</keyword>
<dbReference type="InterPro" id="IPR044524">
    <property type="entry name" value="Isoase_HisA-like"/>
</dbReference>
<dbReference type="GO" id="GO:0000105">
    <property type="term" value="P:L-histidine biosynthetic process"/>
    <property type="evidence" value="ECO:0007669"/>
    <property type="project" value="UniProtKB-KW"/>
</dbReference>
<protein>
    <recommendedName>
        <fullName evidence="5 12">1-(5-phosphoribosyl)-5-[(5-phosphoribosylamino)methylideneamino] imidazole-4-carboxamide isomerase</fullName>
        <ecNumber evidence="4 12">5.3.1.16</ecNumber>
    </recommendedName>
    <alternativeName>
        <fullName evidence="10 12">5-proFAR isomerase</fullName>
    </alternativeName>
    <alternativeName>
        <fullName evidence="9 12">Phosphoribosylformimino-5-aminoimidazole carboxamide ribotide isomerase</fullName>
    </alternativeName>
</protein>
<dbReference type="OrthoDB" id="446074at2759"/>
<evidence type="ECO:0000256" key="2">
    <source>
        <dbReference type="ARBA" id="ARBA00005133"/>
    </source>
</evidence>
<evidence type="ECO:0000256" key="10">
    <source>
        <dbReference type="ARBA" id="ARBA00031376"/>
    </source>
</evidence>
<dbReference type="Gene3D" id="3.20.20.70">
    <property type="entry name" value="Aldolase class I"/>
    <property type="match status" value="1"/>
</dbReference>